<keyword evidence="3" id="KW-1185">Reference proteome</keyword>
<feature type="compositionally biased region" description="Polar residues" evidence="1">
    <location>
        <begin position="56"/>
        <end position="76"/>
    </location>
</feature>
<feature type="compositionally biased region" description="Polar residues" evidence="1">
    <location>
        <begin position="21"/>
        <end position="31"/>
    </location>
</feature>
<dbReference type="EMBL" id="BSXN01002880">
    <property type="protein sequence ID" value="GME77910.1"/>
    <property type="molecule type" value="Genomic_DNA"/>
</dbReference>
<organism evidence="2 3">
    <name type="scientific">Candida boidinii</name>
    <name type="common">Yeast</name>
    <dbReference type="NCBI Taxonomy" id="5477"/>
    <lineage>
        <taxon>Eukaryota</taxon>
        <taxon>Fungi</taxon>
        <taxon>Dikarya</taxon>
        <taxon>Ascomycota</taxon>
        <taxon>Saccharomycotina</taxon>
        <taxon>Pichiomycetes</taxon>
        <taxon>Pichiales</taxon>
        <taxon>Pichiaceae</taxon>
        <taxon>Ogataea</taxon>
        <taxon>Ogataea/Candida clade</taxon>
    </lineage>
</organism>
<reference evidence="2" key="1">
    <citation type="submission" date="2023-04" db="EMBL/GenBank/DDBJ databases">
        <title>Candida boidinii NBRC 10035.</title>
        <authorList>
            <person name="Ichikawa N."/>
            <person name="Sato H."/>
            <person name="Tonouchi N."/>
        </authorList>
    </citation>
    <scope>NUCLEOTIDE SEQUENCE</scope>
    <source>
        <strain evidence="2">NBRC 10035</strain>
    </source>
</reference>
<sequence length="157" mass="16873">MDITEDGTTILPNKGEIHVTPNFSQSNSNPTNLPPVHENDNNSNAHTIINNEAMPQPNSGTGSSENLAVSGANNSPDAYDGTPYSQAALGITRADIEHAQRLNTPTNDYTPPKPMSQGEVLRSSKYNSSIVTAKYPVGRNYYPKGAKTVFIPSSRKS</sequence>
<comment type="caution">
    <text evidence="2">The sequence shown here is derived from an EMBL/GenBank/DDBJ whole genome shotgun (WGS) entry which is preliminary data.</text>
</comment>
<feature type="region of interest" description="Disordered" evidence="1">
    <location>
        <begin position="1"/>
        <end position="122"/>
    </location>
</feature>
<dbReference type="AlphaFoldDB" id="A0A9W6T5T6"/>
<evidence type="ECO:0000313" key="2">
    <source>
        <dbReference type="EMBL" id="GME77910.1"/>
    </source>
</evidence>
<name>A0A9W6T5T6_CANBO</name>
<dbReference type="Proteomes" id="UP001165120">
    <property type="component" value="Unassembled WGS sequence"/>
</dbReference>
<feature type="compositionally biased region" description="Polar residues" evidence="1">
    <location>
        <begin position="41"/>
        <end position="50"/>
    </location>
</feature>
<protein>
    <submittedName>
        <fullName evidence="2">Unnamed protein product</fullName>
    </submittedName>
</protein>
<accession>A0A9W6T5T6</accession>
<feature type="compositionally biased region" description="Polar residues" evidence="1">
    <location>
        <begin position="1"/>
        <end position="11"/>
    </location>
</feature>
<evidence type="ECO:0000313" key="3">
    <source>
        <dbReference type="Proteomes" id="UP001165120"/>
    </source>
</evidence>
<gene>
    <name evidence="2" type="ORF">Cboi02_000566600</name>
</gene>
<evidence type="ECO:0000256" key="1">
    <source>
        <dbReference type="SAM" id="MobiDB-lite"/>
    </source>
</evidence>
<proteinExistence type="predicted"/>